<proteinExistence type="inferred from homology"/>
<dbReference type="InterPro" id="IPR002446">
    <property type="entry name" value="Lipocalin_bac"/>
</dbReference>
<dbReference type="PIRSF" id="PIRSF036893">
    <property type="entry name" value="Lipocalin_ApoD"/>
    <property type="match status" value="1"/>
</dbReference>
<evidence type="ECO:0000313" key="5">
    <source>
        <dbReference type="Proteomes" id="UP000261948"/>
    </source>
</evidence>
<organism evidence="4 5">
    <name type="scientific">Comamonas testosteroni</name>
    <name type="common">Pseudomonas testosteroni</name>
    <dbReference type="NCBI Taxonomy" id="285"/>
    <lineage>
        <taxon>Bacteria</taxon>
        <taxon>Pseudomonadati</taxon>
        <taxon>Pseudomonadota</taxon>
        <taxon>Betaproteobacteria</taxon>
        <taxon>Burkholderiales</taxon>
        <taxon>Comamonadaceae</taxon>
        <taxon>Comamonas</taxon>
    </lineage>
</organism>
<dbReference type="PANTHER" id="PTHR10612">
    <property type="entry name" value="APOLIPOPROTEIN D"/>
    <property type="match status" value="1"/>
</dbReference>
<dbReference type="GO" id="GO:0008289">
    <property type="term" value="F:lipid binding"/>
    <property type="evidence" value="ECO:0007669"/>
    <property type="project" value="UniProtKB-UniRule"/>
</dbReference>
<keyword evidence="5" id="KW-1185">Reference proteome</keyword>
<sequence length="149" mass="16697">MQPITAFDLNRYLGKWYEIARIDHSFERGLVQTSAEYSRNDDGTVQVKNRGYNPEKATWKESIGKAKFLGAPTTAALKVSFFGPFYGGYNVVYLDESYENALVIGSNLDYFWLLSRSPAMDAEKYNALMMKAGAMGVDVSKVLKVPQGK</sequence>
<name>A0A373FUP9_COMTE</name>
<dbReference type="PANTHER" id="PTHR10612:SF34">
    <property type="entry name" value="APOLIPOPROTEIN D"/>
    <property type="match status" value="1"/>
</dbReference>
<feature type="domain" description="Lipocalin/cytosolic fatty-acid binding" evidence="3">
    <location>
        <begin position="7"/>
        <end position="147"/>
    </location>
</feature>
<dbReference type="GO" id="GO:0009279">
    <property type="term" value="C:cell outer membrane"/>
    <property type="evidence" value="ECO:0007669"/>
    <property type="project" value="UniProtKB-SubCell"/>
</dbReference>
<keyword evidence="2" id="KW-0446">Lipid-binding</keyword>
<evidence type="ECO:0000259" key="3">
    <source>
        <dbReference type="Pfam" id="PF08212"/>
    </source>
</evidence>
<dbReference type="CDD" id="cd19438">
    <property type="entry name" value="lipocalin_Blc-like"/>
    <property type="match status" value="1"/>
</dbReference>
<dbReference type="EMBL" id="QURR01000001">
    <property type="protein sequence ID" value="RGE47165.1"/>
    <property type="molecule type" value="Genomic_DNA"/>
</dbReference>
<accession>A0A373FUP9</accession>
<dbReference type="Gene3D" id="2.40.128.20">
    <property type="match status" value="1"/>
</dbReference>
<dbReference type="InterPro" id="IPR012674">
    <property type="entry name" value="Calycin"/>
</dbReference>
<dbReference type="SUPFAM" id="SSF50814">
    <property type="entry name" value="Lipocalins"/>
    <property type="match status" value="1"/>
</dbReference>
<dbReference type="InterPro" id="IPR022271">
    <property type="entry name" value="Lipocalin_ApoD"/>
</dbReference>
<dbReference type="PRINTS" id="PR01171">
    <property type="entry name" value="BCTLIPOCALIN"/>
</dbReference>
<evidence type="ECO:0000256" key="2">
    <source>
        <dbReference type="PIRNR" id="PIRNR036893"/>
    </source>
</evidence>
<evidence type="ECO:0000256" key="1">
    <source>
        <dbReference type="ARBA" id="ARBA00006889"/>
    </source>
</evidence>
<dbReference type="GO" id="GO:0006950">
    <property type="term" value="P:response to stress"/>
    <property type="evidence" value="ECO:0007669"/>
    <property type="project" value="UniProtKB-ARBA"/>
</dbReference>
<keyword evidence="2" id="KW-0472">Membrane</keyword>
<dbReference type="InterPro" id="IPR000566">
    <property type="entry name" value="Lipocln_cytosolic_FA-bd_dom"/>
</dbReference>
<dbReference type="AlphaFoldDB" id="A0A373FUP9"/>
<dbReference type="Pfam" id="PF08212">
    <property type="entry name" value="Lipocalin_2"/>
    <property type="match status" value="1"/>
</dbReference>
<dbReference type="PROSITE" id="PS00213">
    <property type="entry name" value="LIPOCALIN"/>
    <property type="match status" value="1"/>
</dbReference>
<comment type="caution">
    <text evidence="4">The sequence shown here is derived from an EMBL/GenBank/DDBJ whole genome shotgun (WGS) entry which is preliminary data.</text>
</comment>
<reference evidence="4 5" key="1">
    <citation type="submission" date="2018-08" db="EMBL/GenBank/DDBJ databases">
        <title>Comamonas testosteroni strain SWCO2.</title>
        <authorList>
            <person name="Jiang N."/>
            <person name="Zhang X.Z."/>
        </authorList>
    </citation>
    <scope>NUCLEOTIDE SEQUENCE [LARGE SCALE GENOMIC DNA]</scope>
    <source>
        <strain evidence="4 5">SWCO2</strain>
    </source>
</reference>
<keyword evidence="2" id="KW-0449">Lipoprotein</keyword>
<comment type="function">
    <text evidence="2">Involved in the storage or transport of lipids necessary for membrane maintenance under stressful conditions. Displays a binding preference for lysophospholipids.</text>
</comment>
<evidence type="ECO:0000313" key="4">
    <source>
        <dbReference type="EMBL" id="RGE47165.1"/>
    </source>
</evidence>
<comment type="subunit">
    <text evidence="2">Homodimer.</text>
</comment>
<dbReference type="InterPro" id="IPR022272">
    <property type="entry name" value="Lipocalin_CS"/>
</dbReference>
<comment type="subcellular location">
    <subcellularLocation>
        <location evidence="2">Cell outer membrane</location>
    </subcellularLocation>
</comment>
<dbReference type="Proteomes" id="UP000261948">
    <property type="component" value="Unassembled WGS sequence"/>
</dbReference>
<protein>
    <recommendedName>
        <fullName evidence="2">Outer membrane lipoprotein Blc</fullName>
    </recommendedName>
</protein>
<gene>
    <name evidence="4" type="ORF">DZC30_01435</name>
</gene>
<dbReference type="InterPro" id="IPR047202">
    <property type="entry name" value="Lipocalin_Blc-like_dom"/>
</dbReference>
<comment type="similarity">
    <text evidence="1 2">Belongs to the calycin superfamily. Lipocalin family.</text>
</comment>
<dbReference type="OrthoDB" id="9793905at2"/>
<keyword evidence="2" id="KW-0998">Cell outer membrane</keyword>